<dbReference type="Gene3D" id="3.30.420.40">
    <property type="match status" value="1"/>
</dbReference>
<dbReference type="Gene3D" id="3.90.640.10">
    <property type="entry name" value="Actin, Chain A, domain 4"/>
    <property type="match status" value="1"/>
</dbReference>
<accession>A0ABW4FDM5</accession>
<dbReference type="InterPro" id="IPR023840">
    <property type="entry name" value="T7SS_Rv3446c"/>
</dbReference>
<evidence type="ECO:0000313" key="1">
    <source>
        <dbReference type="EMBL" id="MFD1528805.1"/>
    </source>
</evidence>
<name>A0ABW4FDM5_9PSEU</name>
<gene>
    <name evidence="1" type="ORF">ACFSCY_05055</name>
</gene>
<evidence type="ECO:0000313" key="2">
    <source>
        <dbReference type="Proteomes" id="UP001597145"/>
    </source>
</evidence>
<dbReference type="NCBIfam" id="TIGR03931">
    <property type="entry name" value="T7SS_Rv3446c"/>
    <property type="match status" value="1"/>
</dbReference>
<dbReference type="SUPFAM" id="SSF53067">
    <property type="entry name" value="Actin-like ATPase domain"/>
    <property type="match status" value="1"/>
</dbReference>
<dbReference type="Proteomes" id="UP001597145">
    <property type="component" value="Unassembled WGS sequence"/>
</dbReference>
<reference evidence="2" key="1">
    <citation type="journal article" date="2019" name="Int. J. Syst. Evol. Microbiol.">
        <title>The Global Catalogue of Microorganisms (GCM) 10K type strain sequencing project: providing services to taxonomists for standard genome sequencing and annotation.</title>
        <authorList>
            <consortium name="The Broad Institute Genomics Platform"/>
            <consortium name="The Broad Institute Genome Sequencing Center for Infectious Disease"/>
            <person name="Wu L."/>
            <person name="Ma J."/>
        </authorList>
    </citation>
    <scope>NUCLEOTIDE SEQUENCE [LARGE SCALE GENOMIC DNA]</scope>
    <source>
        <strain evidence="2">JCM 12165</strain>
    </source>
</reference>
<dbReference type="EMBL" id="JBHUCP010000003">
    <property type="protein sequence ID" value="MFD1528805.1"/>
    <property type="molecule type" value="Genomic_DNA"/>
</dbReference>
<comment type="caution">
    <text evidence="1">The sequence shown here is derived from an EMBL/GenBank/DDBJ whole genome shotgun (WGS) entry which is preliminary data.</text>
</comment>
<keyword evidence="2" id="KW-1185">Reference proteome</keyword>
<protein>
    <submittedName>
        <fullName evidence="1">Type VII secretion-associated protein</fullName>
    </submittedName>
</protein>
<sequence>MTAVPVRVAVQLGADAVRVAGAGADGEPWLVAELRPAETPQTAVGGPVAELVGPDVEELVLVHPGRWPPARVAEWASGCAGTAARVRAVPAPLAAAGCPGPVVLDVGFSGAECTWVGPDGAVRDWRAVDVGGRSLDGLVAARFAAGQAEARRVREALSLLPSVHVQLPGEARRVTAVELRAVLAPALGPVVDAVREMLTVAGRAPVLLVGGLARAPLLAELLDEAGIPDVTVAPRPDAAAALGALALPPHAGVVTSSRRTDTQAVAAAPARLLGPPVQRRWRPVRTAASALLGAAAVVALLAAGRVVAPGPAPAEAVTGVLVQYGYRLDLPEGWEHTGGLPERRRVLLTPISAPEGSDLVAVERTPLGYDSGAEPERAAAELRAEFAAAVAAGSRLSGYDADAEVAGRRGTTYRQEEADGTVVEWFVVLDGDAQLSVGCRSTRANAGAVRAACDRVVATVGRA</sequence>
<organism evidence="1 2">
    <name type="scientific">Pseudonocardia aurantiaca</name>
    <dbReference type="NCBI Taxonomy" id="75290"/>
    <lineage>
        <taxon>Bacteria</taxon>
        <taxon>Bacillati</taxon>
        <taxon>Actinomycetota</taxon>
        <taxon>Actinomycetes</taxon>
        <taxon>Pseudonocardiales</taxon>
        <taxon>Pseudonocardiaceae</taxon>
        <taxon>Pseudonocardia</taxon>
    </lineage>
</organism>
<dbReference type="RefSeq" id="WP_343984956.1">
    <property type="nucleotide sequence ID" value="NZ_BAAAJG010000025.1"/>
</dbReference>
<dbReference type="InterPro" id="IPR043129">
    <property type="entry name" value="ATPase_NBD"/>
</dbReference>
<proteinExistence type="predicted"/>